<keyword evidence="4 5" id="KW-0472">Membrane</keyword>
<dbReference type="Proteomes" id="UP001501920">
    <property type="component" value="Chromosome 16"/>
</dbReference>
<gene>
    <name evidence="6" type="primary">SMPD4</name>
</gene>
<proteinExistence type="predicted"/>
<reference evidence="6" key="2">
    <citation type="submission" date="2025-08" db="UniProtKB">
        <authorList>
            <consortium name="Ensembl"/>
        </authorList>
    </citation>
    <scope>IDENTIFICATION</scope>
</reference>
<dbReference type="Ensembl" id="ENSPNAT00000051598.1">
    <property type="protein sequence ID" value="ENSPNAP00000056793.1"/>
    <property type="gene ID" value="ENSPNAG00000009011.2"/>
</dbReference>
<evidence type="ECO:0000256" key="3">
    <source>
        <dbReference type="ARBA" id="ARBA00022989"/>
    </source>
</evidence>
<dbReference type="GO" id="GO:0046475">
    <property type="term" value="P:glycerophospholipid catabolic process"/>
    <property type="evidence" value="ECO:0007669"/>
    <property type="project" value="TreeGrafter"/>
</dbReference>
<dbReference type="GO" id="GO:0046513">
    <property type="term" value="P:ceramide biosynthetic process"/>
    <property type="evidence" value="ECO:0007669"/>
    <property type="project" value="TreeGrafter"/>
</dbReference>
<evidence type="ECO:0000256" key="4">
    <source>
        <dbReference type="ARBA" id="ARBA00023136"/>
    </source>
</evidence>
<reference evidence="6" key="3">
    <citation type="submission" date="2025-09" db="UniProtKB">
        <authorList>
            <consortium name="Ensembl"/>
        </authorList>
    </citation>
    <scope>IDENTIFICATION</scope>
</reference>
<feature type="transmembrane region" description="Helical" evidence="5">
    <location>
        <begin position="784"/>
        <end position="815"/>
    </location>
</feature>
<dbReference type="PANTHER" id="PTHR12988:SF6">
    <property type="entry name" value="SPHINGOMYELIN PHOSPHODIESTERASE 4"/>
    <property type="match status" value="1"/>
</dbReference>
<comment type="subcellular location">
    <subcellularLocation>
        <location evidence="1">Membrane</location>
        <topology evidence="1">Single-pass membrane protein</topology>
    </subcellularLocation>
</comment>
<protein>
    <recommendedName>
        <fullName evidence="8">Sphingomyelin phosphodiesterase 4</fullName>
    </recommendedName>
</protein>
<evidence type="ECO:0000256" key="1">
    <source>
        <dbReference type="ARBA" id="ARBA00004167"/>
    </source>
</evidence>
<dbReference type="GO" id="GO:0006685">
    <property type="term" value="P:sphingomyelin catabolic process"/>
    <property type="evidence" value="ECO:0007669"/>
    <property type="project" value="TreeGrafter"/>
</dbReference>
<dbReference type="PANTHER" id="PTHR12988">
    <property type="entry name" value="SPHINGOMYELIN PHOSPHODIESTERASE 4"/>
    <property type="match status" value="1"/>
</dbReference>
<evidence type="ECO:0008006" key="8">
    <source>
        <dbReference type="Google" id="ProtNLM"/>
    </source>
</evidence>
<name>A0AAR2JXK5_PYGNA</name>
<evidence type="ECO:0000313" key="7">
    <source>
        <dbReference type="Proteomes" id="UP001501920"/>
    </source>
</evidence>
<keyword evidence="3 5" id="KW-1133">Transmembrane helix</keyword>
<dbReference type="GO" id="GO:0016020">
    <property type="term" value="C:membrane"/>
    <property type="evidence" value="ECO:0007669"/>
    <property type="project" value="UniProtKB-SubCell"/>
</dbReference>
<dbReference type="GeneTree" id="ENSGT00390000006044"/>
<evidence type="ECO:0000256" key="5">
    <source>
        <dbReference type="SAM" id="Phobius"/>
    </source>
</evidence>
<accession>A0AAR2JXK5</accession>
<dbReference type="Pfam" id="PF14724">
    <property type="entry name" value="mit_SMPDase"/>
    <property type="match status" value="1"/>
</dbReference>
<keyword evidence="2 5" id="KW-0812">Transmembrane</keyword>
<sequence>SNAASPAARTAMAAPAMQQPSANLKADWTNKPLLQRCQELVKVIDDYPAKELHPVFPWLVESIFGSLDGVIVGWNLRFLHTRMNEYNTVMDFLDPSGPMMKLVYKLQAEDYKYEIPISYLPSPVKASIQEGVLPDCPLFHNKLQFPMSGLLTLSMSLNPFEYYMFNFAFSLIVPKVGLSHGSCSDSAYFVLVDAYLKHFLPTEGNVPPSPFSDPRGSVAPPAPRSPSVPYVGYGVHSTSLLKRHISHQPSVNADPAAQEIWRSETLLQVFVEMWLHHYSLEMYQKLQSPQVKLALLQYRLNMSSMLCQPPAPPGSGTLHTYQEPFNPTEEHVLVVRLLVKHLHAFSNSLKQEQATSPSTHSHASPLEEFKRVVIQRFVQQKLYVFLQHCFGHWPLDASFRAVLETWLSYIQPWRYTGEKSNPQTDVQNRTVPDKWASFVQENLLMYTKLFQGFLSRAMRTDLVNAKNALMVFRVAKVFAQPNLSEMIHKGEQLFLEPEHVLHHRQPRVFLTPAHSGSFLSSRQPAGTDAVFKVKSHVYGLEGQDCQYKQMFGTELRAVVLKLIQIIAQARQTAKRISDHSAEAAANNSFLSWFSVSSSDPSYTFSGGEADDMGECVKKTHEFLDKALDYLCQIFRLNSGQLSQLMANLACTEDDGGSKQLPDCIQSENGLVLTDLGRMQIINGLRRFAIEYQGDPELQPIRSYENALLVRLLFKLSTFINDLMGDHMEALCSRQDLLGRVSRHYLTRSSAIVEQRRRSPVTRQARGHPQRARLSLRGLASYRTLLLLLLLYLFFALLSFGLLSSTALILVIGLVYELLLTPNPQLKQTIQTKCYQRFAL</sequence>
<evidence type="ECO:0000313" key="6">
    <source>
        <dbReference type="Ensembl" id="ENSPNAP00000056793.1"/>
    </source>
</evidence>
<dbReference type="InterPro" id="IPR024129">
    <property type="entry name" value="Sphingomy_SMPD4"/>
</dbReference>
<keyword evidence="7" id="KW-1185">Reference proteome</keyword>
<reference evidence="6 7" key="1">
    <citation type="submission" date="2020-10" db="EMBL/GenBank/DDBJ databases">
        <title>Pygocentrus nattereri (red-bellied piranha) genome, fPygNat1, primary haplotype.</title>
        <authorList>
            <person name="Myers G."/>
            <person name="Meyer A."/>
            <person name="Karagic N."/>
            <person name="Pippel M."/>
            <person name="Winkler S."/>
            <person name="Tracey A."/>
            <person name="Wood J."/>
            <person name="Formenti G."/>
            <person name="Howe K."/>
            <person name="Fedrigo O."/>
            <person name="Jarvis E.D."/>
        </authorList>
    </citation>
    <scope>NUCLEOTIDE SEQUENCE [LARGE SCALE GENOMIC DNA]</scope>
</reference>
<evidence type="ECO:0000256" key="2">
    <source>
        <dbReference type="ARBA" id="ARBA00022692"/>
    </source>
</evidence>
<dbReference type="AlphaFoldDB" id="A0AAR2JXK5"/>
<dbReference type="GO" id="GO:0050290">
    <property type="term" value="F:sphingomyelin phosphodiesterase D activity"/>
    <property type="evidence" value="ECO:0007669"/>
    <property type="project" value="InterPro"/>
</dbReference>
<organism evidence="6 7">
    <name type="scientific">Pygocentrus nattereri</name>
    <name type="common">Red-bellied piranha</name>
    <dbReference type="NCBI Taxonomy" id="42514"/>
    <lineage>
        <taxon>Eukaryota</taxon>
        <taxon>Metazoa</taxon>
        <taxon>Chordata</taxon>
        <taxon>Craniata</taxon>
        <taxon>Vertebrata</taxon>
        <taxon>Euteleostomi</taxon>
        <taxon>Actinopterygii</taxon>
        <taxon>Neopterygii</taxon>
        <taxon>Teleostei</taxon>
        <taxon>Ostariophysi</taxon>
        <taxon>Characiformes</taxon>
        <taxon>Characoidei</taxon>
        <taxon>Pygocentrus</taxon>
    </lineage>
</organism>